<protein>
    <recommendedName>
        <fullName evidence="7">L,D-TPase catalytic domain-containing protein</fullName>
    </recommendedName>
</protein>
<feature type="domain" description="L,D-TPase catalytic" evidence="7">
    <location>
        <begin position="49"/>
        <end position="169"/>
    </location>
</feature>
<dbReference type="InterPro" id="IPR038063">
    <property type="entry name" value="Transpep_catalytic_dom"/>
</dbReference>
<evidence type="ECO:0000313" key="8">
    <source>
        <dbReference type="EMBL" id="GAA0776537.1"/>
    </source>
</evidence>
<accession>A0ABN1KV08</accession>
<dbReference type="RefSeq" id="WP_425544790.1">
    <property type="nucleotide sequence ID" value="NZ_BAAACI010000007.1"/>
</dbReference>
<organism evidence="8 9">
    <name type="scientific">Clostridium subterminale</name>
    <dbReference type="NCBI Taxonomy" id="1550"/>
    <lineage>
        <taxon>Bacteria</taxon>
        <taxon>Bacillati</taxon>
        <taxon>Bacillota</taxon>
        <taxon>Clostridia</taxon>
        <taxon>Eubacteriales</taxon>
        <taxon>Clostridiaceae</taxon>
        <taxon>Clostridium</taxon>
    </lineage>
</organism>
<dbReference type="SUPFAM" id="SSF141523">
    <property type="entry name" value="L,D-transpeptidase catalytic domain-like"/>
    <property type="match status" value="1"/>
</dbReference>
<evidence type="ECO:0000256" key="4">
    <source>
        <dbReference type="ARBA" id="ARBA00022984"/>
    </source>
</evidence>
<dbReference type="InterPro" id="IPR005490">
    <property type="entry name" value="LD_TPept_cat_dom"/>
</dbReference>
<feature type="active site" description="Nucleophile" evidence="6">
    <location>
        <position position="145"/>
    </location>
</feature>
<keyword evidence="2" id="KW-0808">Transferase</keyword>
<evidence type="ECO:0000256" key="2">
    <source>
        <dbReference type="ARBA" id="ARBA00022679"/>
    </source>
</evidence>
<proteinExistence type="predicted"/>
<feature type="active site" description="Proton donor/acceptor" evidence="6">
    <location>
        <position position="122"/>
    </location>
</feature>
<dbReference type="Proteomes" id="UP001501047">
    <property type="component" value="Unassembled WGS sequence"/>
</dbReference>
<evidence type="ECO:0000256" key="6">
    <source>
        <dbReference type="PROSITE-ProRule" id="PRU01373"/>
    </source>
</evidence>
<sequence>MKYVKGTLRAVKGRLNSINMRIKDAYRSDYNTTVTQRVNSKGLKSNTEYLIYVELNKFKTNVFKKSGNQWSLLKSYICSIGKPSTPTIKGTFKVGIKGPYFGVEHGYICYYYTQIKGNYLFHSIIYNLDGTVRDGRLGMRISDGCIRLAKENAKWIYDNVPKGSTIYIE</sequence>
<evidence type="ECO:0000313" key="9">
    <source>
        <dbReference type="Proteomes" id="UP001501047"/>
    </source>
</evidence>
<name>A0ABN1KV08_CLOSU</name>
<gene>
    <name evidence="8" type="ORF">GCM10008908_30110</name>
</gene>
<dbReference type="InterPro" id="IPR050979">
    <property type="entry name" value="LD-transpeptidase"/>
</dbReference>
<keyword evidence="5 6" id="KW-0961">Cell wall biogenesis/degradation</keyword>
<comment type="pathway">
    <text evidence="1 6">Cell wall biogenesis; peptidoglycan biosynthesis.</text>
</comment>
<dbReference type="Pfam" id="PF03734">
    <property type="entry name" value="YkuD"/>
    <property type="match status" value="1"/>
</dbReference>
<dbReference type="PANTHER" id="PTHR30582:SF2">
    <property type="entry name" value="L,D-TRANSPEPTIDASE YCIB-RELATED"/>
    <property type="match status" value="1"/>
</dbReference>
<evidence type="ECO:0000256" key="5">
    <source>
        <dbReference type="ARBA" id="ARBA00023316"/>
    </source>
</evidence>
<dbReference type="PANTHER" id="PTHR30582">
    <property type="entry name" value="L,D-TRANSPEPTIDASE"/>
    <property type="match status" value="1"/>
</dbReference>
<dbReference type="PROSITE" id="PS52029">
    <property type="entry name" value="LD_TPASE"/>
    <property type="match status" value="1"/>
</dbReference>
<keyword evidence="4 6" id="KW-0573">Peptidoglycan synthesis</keyword>
<evidence type="ECO:0000256" key="3">
    <source>
        <dbReference type="ARBA" id="ARBA00022960"/>
    </source>
</evidence>
<dbReference type="EMBL" id="BAAACI010000007">
    <property type="protein sequence ID" value="GAA0776537.1"/>
    <property type="molecule type" value="Genomic_DNA"/>
</dbReference>
<dbReference type="Gene3D" id="2.40.440.10">
    <property type="entry name" value="L,D-transpeptidase catalytic domain-like"/>
    <property type="match status" value="1"/>
</dbReference>
<comment type="caution">
    <text evidence="8">The sequence shown here is derived from an EMBL/GenBank/DDBJ whole genome shotgun (WGS) entry which is preliminary data.</text>
</comment>
<reference evidence="8 9" key="1">
    <citation type="journal article" date="2019" name="Int. J. Syst. Evol. Microbiol.">
        <title>The Global Catalogue of Microorganisms (GCM) 10K type strain sequencing project: providing services to taxonomists for standard genome sequencing and annotation.</title>
        <authorList>
            <consortium name="The Broad Institute Genomics Platform"/>
            <consortium name="The Broad Institute Genome Sequencing Center for Infectious Disease"/>
            <person name="Wu L."/>
            <person name="Ma J."/>
        </authorList>
    </citation>
    <scope>NUCLEOTIDE SEQUENCE [LARGE SCALE GENOMIC DNA]</scope>
    <source>
        <strain evidence="8 9">JCM 1417</strain>
    </source>
</reference>
<evidence type="ECO:0000259" key="7">
    <source>
        <dbReference type="PROSITE" id="PS52029"/>
    </source>
</evidence>
<keyword evidence="3 6" id="KW-0133">Cell shape</keyword>
<evidence type="ECO:0000256" key="1">
    <source>
        <dbReference type="ARBA" id="ARBA00004752"/>
    </source>
</evidence>
<dbReference type="CDD" id="cd16913">
    <property type="entry name" value="YkuD_like"/>
    <property type="match status" value="1"/>
</dbReference>
<keyword evidence="9" id="KW-1185">Reference proteome</keyword>